<dbReference type="SUPFAM" id="SSF82199">
    <property type="entry name" value="SET domain"/>
    <property type="match status" value="1"/>
</dbReference>
<dbReference type="Gene3D" id="2.170.270.10">
    <property type="entry name" value="SET domain"/>
    <property type="match status" value="1"/>
</dbReference>
<dbReference type="PROSITE" id="PS50280">
    <property type="entry name" value="SET"/>
    <property type="match status" value="1"/>
</dbReference>
<keyword evidence="4" id="KW-1185">Reference proteome</keyword>
<gene>
    <name evidence="3" type="ORF">B2J93_7626</name>
</gene>
<evidence type="ECO:0000259" key="2">
    <source>
        <dbReference type="PROSITE" id="PS50280"/>
    </source>
</evidence>
<sequence>MDSPWNYSLYTPSSACEVSPSLALDPEHFASESLEVIRLTQLLTTSPYDPETWLTRGNCLRLLGFPELGLGDTYKARLLVEAGLLGSPSVLGDQVRQASRKKTYELHTTDPAWIKWADAVSTPELLAQRVNEILKRLELHIWTELMEGLMAANCCSDYGRLSREAVEKFPEDAVFPSEVSNADAWYAQREKIIQARVDSGDMSEAQMASTLLNGGVYPVPYPFMTEEQLIRGDAVFKEIEEDFTKNSTSCMVVRSSIRNVLGEDGEEATTEDDCIGAVATRDIVAGETILTDKMSACSVGVDADPRACPTCCASPVKNFRNHCCSVLYCSQTCADVALQTFHVPTCGRNFDYLYAAAKKATATTDFSLDALLLMRIIAISLTENQNHPLNSKVMVRLTPAYGFKEPSLIIFNFQDHIQTPVAILQTFDIDIFTNPLYDTWVLHTMKCRLQNNKHGQTLGDWPGTCISGLYSMLNHSCSPNVDWRHDSASSEVTMFTTRDCKEGEELCISYIGSAGNDMPVTDRRKRLMGCDRATVVFSVVSRTSVVAGFSSGSPPPCPNPDKPPYSAGGDAQADPGAAFDRIEPQAPRRGESFPSKQSLDPGCGKASRVSSGDPQGQDSVEPPSGAGGDKVPCRGSLDHDARISRRTREWIDLGVVSKDLSGRYWLGRQKLHGTFPFPDPEVTHESRA</sequence>
<dbReference type="Pfam" id="PF00856">
    <property type="entry name" value="SET"/>
    <property type="match status" value="1"/>
</dbReference>
<feature type="compositionally biased region" description="Pro residues" evidence="1">
    <location>
        <begin position="553"/>
        <end position="563"/>
    </location>
</feature>
<dbReference type="EMBL" id="MZNU01000176">
    <property type="protein sequence ID" value="OWP03608.1"/>
    <property type="molecule type" value="Genomic_DNA"/>
</dbReference>
<evidence type="ECO:0000313" key="4">
    <source>
        <dbReference type="Proteomes" id="UP000242519"/>
    </source>
</evidence>
<dbReference type="CDD" id="cd20071">
    <property type="entry name" value="SET_SMYD"/>
    <property type="match status" value="1"/>
</dbReference>
<dbReference type="AlphaFoldDB" id="A0A218Z6I5"/>
<dbReference type="Gene3D" id="1.10.220.160">
    <property type="match status" value="1"/>
</dbReference>
<dbReference type="STRING" id="503106.A0A218Z6I5"/>
<feature type="region of interest" description="Disordered" evidence="1">
    <location>
        <begin position="548"/>
        <end position="640"/>
    </location>
</feature>
<comment type="caution">
    <text evidence="3">The sequence shown here is derived from an EMBL/GenBank/DDBJ whole genome shotgun (WGS) entry which is preliminary data.</text>
</comment>
<name>A0A218Z6I5_9HELO</name>
<dbReference type="InterPro" id="IPR001214">
    <property type="entry name" value="SET_dom"/>
</dbReference>
<dbReference type="InterPro" id="IPR046341">
    <property type="entry name" value="SET_dom_sf"/>
</dbReference>
<dbReference type="PANTHER" id="PTHR12197">
    <property type="entry name" value="HISTONE-LYSINE N-METHYLTRANSFERASE SMYD"/>
    <property type="match status" value="1"/>
</dbReference>
<evidence type="ECO:0000313" key="3">
    <source>
        <dbReference type="EMBL" id="OWP03608.1"/>
    </source>
</evidence>
<dbReference type="PANTHER" id="PTHR12197:SF251">
    <property type="entry name" value="EG:BACR7C10.4 PROTEIN"/>
    <property type="match status" value="1"/>
</dbReference>
<organism evidence="3 4">
    <name type="scientific">Diplocarpon coronariae</name>
    <dbReference type="NCBI Taxonomy" id="2795749"/>
    <lineage>
        <taxon>Eukaryota</taxon>
        <taxon>Fungi</taxon>
        <taxon>Dikarya</taxon>
        <taxon>Ascomycota</taxon>
        <taxon>Pezizomycotina</taxon>
        <taxon>Leotiomycetes</taxon>
        <taxon>Helotiales</taxon>
        <taxon>Drepanopezizaceae</taxon>
        <taxon>Diplocarpon</taxon>
    </lineage>
</organism>
<dbReference type="GO" id="GO:0005634">
    <property type="term" value="C:nucleus"/>
    <property type="evidence" value="ECO:0007669"/>
    <property type="project" value="TreeGrafter"/>
</dbReference>
<feature type="compositionally biased region" description="Basic and acidic residues" evidence="1">
    <location>
        <begin position="580"/>
        <end position="591"/>
    </location>
</feature>
<feature type="domain" description="SET" evidence="2">
    <location>
        <begin position="249"/>
        <end position="511"/>
    </location>
</feature>
<dbReference type="Proteomes" id="UP000242519">
    <property type="component" value="Unassembled WGS sequence"/>
</dbReference>
<dbReference type="Gene3D" id="6.10.140.2220">
    <property type="match status" value="1"/>
</dbReference>
<dbReference type="InterPro" id="IPR050869">
    <property type="entry name" value="H3K4_H4K5_MeTrfase"/>
</dbReference>
<accession>A0A218Z6I5</accession>
<feature type="compositionally biased region" description="Low complexity" evidence="1">
    <location>
        <begin position="564"/>
        <end position="579"/>
    </location>
</feature>
<dbReference type="OrthoDB" id="438641at2759"/>
<protein>
    <recommendedName>
        <fullName evidence="2">SET domain-containing protein</fullName>
    </recommendedName>
</protein>
<reference evidence="3 4" key="1">
    <citation type="submission" date="2017-04" db="EMBL/GenBank/DDBJ databases">
        <title>Draft genome sequence of Marssonina coronaria NL1: causal agent of apple blotch.</title>
        <authorList>
            <person name="Cheng Q."/>
        </authorList>
    </citation>
    <scope>NUCLEOTIDE SEQUENCE [LARGE SCALE GENOMIC DNA]</scope>
    <source>
        <strain evidence="3 4">NL1</strain>
    </source>
</reference>
<dbReference type="InParanoid" id="A0A218Z6I5"/>
<evidence type="ECO:0000256" key="1">
    <source>
        <dbReference type="SAM" id="MobiDB-lite"/>
    </source>
</evidence>
<feature type="compositionally biased region" description="Polar residues" evidence="1">
    <location>
        <begin position="608"/>
        <end position="618"/>
    </location>
</feature>
<proteinExistence type="predicted"/>